<feature type="region of interest" description="Disordered" evidence="2">
    <location>
        <begin position="147"/>
        <end position="175"/>
    </location>
</feature>
<evidence type="ECO:0000313" key="3">
    <source>
        <dbReference type="Ensembl" id="ENSSPUP00000021669.1"/>
    </source>
</evidence>
<keyword evidence="4" id="KW-1185">Reference proteome</keyword>
<accession>A0A8D0HN39</accession>
<dbReference type="InterPro" id="IPR029274">
    <property type="entry name" value="DUF4615"/>
</dbReference>
<dbReference type="AlphaFoldDB" id="A0A8D0HN39"/>
<name>A0A8D0HN39_SPHPU</name>
<feature type="compositionally biased region" description="Low complexity" evidence="2">
    <location>
        <begin position="273"/>
        <end position="282"/>
    </location>
</feature>
<evidence type="ECO:0000256" key="2">
    <source>
        <dbReference type="SAM" id="MobiDB-lite"/>
    </source>
</evidence>
<comment type="similarity">
    <text evidence="1">Belongs to the UPF0488 family.</text>
</comment>
<reference evidence="3" key="2">
    <citation type="submission" date="2025-09" db="UniProtKB">
        <authorList>
            <consortium name="Ensembl"/>
        </authorList>
    </citation>
    <scope>IDENTIFICATION</scope>
</reference>
<dbReference type="Proteomes" id="UP000694392">
    <property type="component" value="Unplaced"/>
</dbReference>
<dbReference type="OMA" id="PNAGISH"/>
<dbReference type="PANTHER" id="PTHR13602">
    <property type="entry name" value="UPF0488 PROTEIN C8ORF33"/>
    <property type="match status" value="1"/>
</dbReference>
<protein>
    <submittedName>
        <fullName evidence="3">Uncharacterized protein</fullName>
    </submittedName>
</protein>
<dbReference type="Pfam" id="PF15393">
    <property type="entry name" value="DUF4615"/>
    <property type="match status" value="2"/>
</dbReference>
<organism evidence="3 4">
    <name type="scientific">Sphenodon punctatus</name>
    <name type="common">Tuatara</name>
    <name type="synonym">Hatteria punctata</name>
    <dbReference type="NCBI Taxonomy" id="8508"/>
    <lineage>
        <taxon>Eukaryota</taxon>
        <taxon>Metazoa</taxon>
        <taxon>Chordata</taxon>
        <taxon>Craniata</taxon>
        <taxon>Vertebrata</taxon>
        <taxon>Euteleostomi</taxon>
        <taxon>Lepidosauria</taxon>
        <taxon>Sphenodontia</taxon>
        <taxon>Sphenodontidae</taxon>
        <taxon>Sphenodon</taxon>
    </lineage>
</organism>
<proteinExistence type="inferred from homology"/>
<feature type="compositionally biased region" description="Pro residues" evidence="2">
    <location>
        <begin position="440"/>
        <end position="449"/>
    </location>
</feature>
<evidence type="ECO:0000256" key="1">
    <source>
        <dbReference type="ARBA" id="ARBA00005707"/>
    </source>
</evidence>
<feature type="compositionally biased region" description="Polar residues" evidence="2">
    <location>
        <begin position="408"/>
        <end position="424"/>
    </location>
</feature>
<dbReference type="PANTHER" id="PTHR13602:SF2">
    <property type="entry name" value="UPF0488 PROTEIN C8ORF33"/>
    <property type="match status" value="1"/>
</dbReference>
<sequence length="474" mass="52378">MKEGFSAEQPGFLMEEAPQGTFQDELEWCISQLERGLLRLNPTPRQVEETKHVLKVLQSHKAPFVKKRQVMNRVFGNYQLKMAKEKKEAEKAATKPGKVQIQQVDMHASGSVMYRKQSGQTSNISTNCFTPSDNSFRFGFVPSETGSVRGSGTLEDAQEASSSEERVTNNSSSQPESLKRALSFATSGQGAQFAFNFVIPVEGSSMLPSIAPNQERESAATEATGCGSASGDAMEMLANPALPETVGGERERRFCTLETPKLDTIPIDSEAKAAQTAAATGATKKKRKPPNCLKETKEVMSREKVKGANGHPDKGASHQNETSQPSDEQLWREMDWCVEQLELGLKTQKSTPKQVAEALRAIKTLRSDKAVLAKKRQIMRAMFGDYRKKMEEERQKQLKLMQAAAKSAQVTEVSKNASRKTSQVFRKHSEVGRNSQSPATSPPHPPGHPASPRMDGMDSFVFTTSQEEFCFNFF</sequence>
<feature type="compositionally biased region" description="Basic and acidic residues" evidence="2">
    <location>
        <begin position="294"/>
        <end position="316"/>
    </location>
</feature>
<feature type="compositionally biased region" description="Polar residues" evidence="2">
    <location>
        <begin position="317"/>
        <end position="327"/>
    </location>
</feature>
<feature type="region of interest" description="Disordered" evidence="2">
    <location>
        <begin position="406"/>
        <end position="458"/>
    </location>
</feature>
<reference evidence="3" key="1">
    <citation type="submission" date="2025-08" db="UniProtKB">
        <authorList>
            <consortium name="Ensembl"/>
        </authorList>
    </citation>
    <scope>IDENTIFICATION</scope>
</reference>
<feature type="region of interest" description="Disordered" evidence="2">
    <location>
        <begin position="273"/>
        <end position="328"/>
    </location>
</feature>
<dbReference type="GeneTree" id="ENSGT00390000000306"/>
<evidence type="ECO:0000313" key="4">
    <source>
        <dbReference type="Proteomes" id="UP000694392"/>
    </source>
</evidence>
<dbReference type="Ensembl" id="ENSSPUT00000023092.1">
    <property type="protein sequence ID" value="ENSSPUP00000021669.1"/>
    <property type="gene ID" value="ENSSPUG00000016639.1"/>
</dbReference>